<name>A0A2T0B0N9_9CLOT</name>
<dbReference type="GO" id="GO:0016020">
    <property type="term" value="C:membrane"/>
    <property type="evidence" value="ECO:0007669"/>
    <property type="project" value="UniProtKB-SubCell"/>
</dbReference>
<evidence type="ECO:0000259" key="8">
    <source>
        <dbReference type="Pfam" id="PF01694"/>
    </source>
</evidence>
<dbReference type="PANTHER" id="PTHR43731:SF14">
    <property type="entry name" value="PRESENILIN-ASSOCIATED RHOMBOID-LIKE PROTEIN, MITOCHONDRIAL"/>
    <property type="match status" value="1"/>
</dbReference>
<feature type="domain" description="Peptidase S54 rhomboid" evidence="8">
    <location>
        <begin position="207"/>
        <end position="342"/>
    </location>
</feature>
<dbReference type="Pfam" id="PF01694">
    <property type="entry name" value="Rhomboid"/>
    <property type="match status" value="1"/>
</dbReference>
<organism evidence="9 10">
    <name type="scientific">Clostridium liquoris</name>
    <dbReference type="NCBI Taxonomy" id="1289519"/>
    <lineage>
        <taxon>Bacteria</taxon>
        <taxon>Bacillati</taxon>
        <taxon>Bacillota</taxon>
        <taxon>Clostridia</taxon>
        <taxon>Eubacteriales</taxon>
        <taxon>Clostridiaceae</taxon>
        <taxon>Clostridium</taxon>
    </lineage>
</organism>
<comment type="similarity">
    <text evidence="2">Belongs to the peptidase S54 family.</text>
</comment>
<gene>
    <name evidence="9" type="primary">gluP</name>
    <name evidence="9" type="ORF">CLLI_25560</name>
</gene>
<dbReference type="InterPro" id="IPR050925">
    <property type="entry name" value="Rhomboid_protease_S54"/>
</dbReference>
<dbReference type="PANTHER" id="PTHR43731">
    <property type="entry name" value="RHOMBOID PROTEASE"/>
    <property type="match status" value="1"/>
</dbReference>
<keyword evidence="9" id="KW-0645">Protease</keyword>
<evidence type="ECO:0000256" key="4">
    <source>
        <dbReference type="ARBA" id="ARBA00022801"/>
    </source>
</evidence>
<evidence type="ECO:0000256" key="6">
    <source>
        <dbReference type="ARBA" id="ARBA00023136"/>
    </source>
</evidence>
<dbReference type="EC" id="3.4.21.105" evidence="9"/>
<dbReference type="GO" id="GO:0004252">
    <property type="term" value="F:serine-type endopeptidase activity"/>
    <property type="evidence" value="ECO:0007669"/>
    <property type="project" value="InterPro"/>
</dbReference>
<dbReference type="InterPro" id="IPR035952">
    <property type="entry name" value="Rhomboid-like_sf"/>
</dbReference>
<dbReference type="GO" id="GO:0006508">
    <property type="term" value="P:proteolysis"/>
    <property type="evidence" value="ECO:0007669"/>
    <property type="project" value="UniProtKB-KW"/>
</dbReference>
<feature type="transmembrane region" description="Helical" evidence="7">
    <location>
        <begin position="272"/>
        <end position="292"/>
    </location>
</feature>
<dbReference type="EMBL" id="PVXO01000068">
    <property type="protein sequence ID" value="PRR77144.1"/>
    <property type="molecule type" value="Genomic_DNA"/>
</dbReference>
<dbReference type="InterPro" id="IPR022764">
    <property type="entry name" value="Peptidase_S54_rhomboid_dom"/>
</dbReference>
<dbReference type="RefSeq" id="WP_242975603.1">
    <property type="nucleotide sequence ID" value="NZ_PVXO01000068.1"/>
</dbReference>
<keyword evidence="4 9" id="KW-0378">Hydrolase</keyword>
<feature type="transmembrane region" description="Helical" evidence="7">
    <location>
        <begin position="324"/>
        <end position="341"/>
    </location>
</feature>
<feature type="transmembrane region" description="Helical" evidence="7">
    <location>
        <begin position="163"/>
        <end position="186"/>
    </location>
</feature>
<feature type="transmembrane region" description="Helical" evidence="7">
    <location>
        <begin position="209"/>
        <end position="227"/>
    </location>
</feature>
<accession>A0A2T0B0N9</accession>
<sequence>MDTKENIIKFIIENATRGLGYTLLELNNSYNGIVSPWVMIRQEGDGRCRGVIFCNEEYENKNDYYIKLAINNYNNAPNLILTKIVFTDNKEKTNMIIENIIHEPSPNNLHMGEYIFLDADFNKILYYTSTSGSEELVNIISYFINEVAGKKESTVRKKDIPSLTYVIIGINVFMYLITAVLSGNIMESNINVLIFLGAKVNQLIAKGEYYRLITCAFLHGGIVHLGLNMYSLYALGPLIEKVYGKWKYGLIYFISCITSSLLSYFLSDSISIGASGAIFGLLGACLVIALKLKDQVGKSFVSNIISVIFVNLLIGFSVANVDNFGHLGGLIGGTIIGALIWEK</sequence>
<dbReference type="SUPFAM" id="SSF144091">
    <property type="entry name" value="Rhomboid-like"/>
    <property type="match status" value="1"/>
</dbReference>
<feature type="transmembrane region" description="Helical" evidence="7">
    <location>
        <begin position="299"/>
        <end position="318"/>
    </location>
</feature>
<keyword evidence="5 7" id="KW-1133">Transmembrane helix</keyword>
<evidence type="ECO:0000313" key="10">
    <source>
        <dbReference type="Proteomes" id="UP000239706"/>
    </source>
</evidence>
<keyword evidence="6 7" id="KW-0472">Membrane</keyword>
<comment type="subcellular location">
    <subcellularLocation>
        <location evidence="1">Membrane</location>
        <topology evidence="1">Multi-pass membrane protein</topology>
    </subcellularLocation>
</comment>
<proteinExistence type="inferred from homology"/>
<dbReference type="AlphaFoldDB" id="A0A2T0B0N9"/>
<dbReference type="Proteomes" id="UP000239706">
    <property type="component" value="Unassembled WGS sequence"/>
</dbReference>
<dbReference type="Gene3D" id="1.20.1540.10">
    <property type="entry name" value="Rhomboid-like"/>
    <property type="match status" value="1"/>
</dbReference>
<evidence type="ECO:0000256" key="5">
    <source>
        <dbReference type="ARBA" id="ARBA00022989"/>
    </source>
</evidence>
<reference evidence="9 10" key="1">
    <citation type="submission" date="2018-03" db="EMBL/GenBank/DDBJ databases">
        <title>Genome sequence of Clostridium liquoris DSM 100320.</title>
        <authorList>
            <person name="Poehlein A."/>
            <person name="Daniel R."/>
        </authorList>
    </citation>
    <scope>NUCLEOTIDE SEQUENCE [LARGE SCALE GENOMIC DNA]</scope>
    <source>
        <strain evidence="9 10">DSM 100320</strain>
    </source>
</reference>
<evidence type="ECO:0000256" key="2">
    <source>
        <dbReference type="ARBA" id="ARBA00009045"/>
    </source>
</evidence>
<keyword evidence="3 7" id="KW-0812">Transmembrane</keyword>
<evidence type="ECO:0000256" key="7">
    <source>
        <dbReference type="SAM" id="Phobius"/>
    </source>
</evidence>
<protein>
    <submittedName>
        <fullName evidence="9">Rhomboid protease GluP</fullName>
        <ecNumber evidence="9">3.4.21.105</ecNumber>
    </submittedName>
</protein>
<feature type="transmembrane region" description="Helical" evidence="7">
    <location>
        <begin position="248"/>
        <end position="266"/>
    </location>
</feature>
<evidence type="ECO:0000256" key="3">
    <source>
        <dbReference type="ARBA" id="ARBA00022692"/>
    </source>
</evidence>
<keyword evidence="10" id="KW-1185">Reference proteome</keyword>
<evidence type="ECO:0000256" key="1">
    <source>
        <dbReference type="ARBA" id="ARBA00004141"/>
    </source>
</evidence>
<comment type="caution">
    <text evidence="9">The sequence shown here is derived from an EMBL/GenBank/DDBJ whole genome shotgun (WGS) entry which is preliminary data.</text>
</comment>
<evidence type="ECO:0000313" key="9">
    <source>
        <dbReference type="EMBL" id="PRR77144.1"/>
    </source>
</evidence>